<evidence type="ECO:0000256" key="2">
    <source>
        <dbReference type="ARBA" id="ARBA00022692"/>
    </source>
</evidence>
<dbReference type="GO" id="GO:0004930">
    <property type="term" value="F:G protein-coupled receptor activity"/>
    <property type="evidence" value="ECO:0007669"/>
    <property type="project" value="TreeGrafter"/>
</dbReference>
<evidence type="ECO:0000256" key="5">
    <source>
        <dbReference type="SAM" id="Phobius"/>
    </source>
</evidence>
<organism evidence="6 7">
    <name type="scientific">Rhizophagus irregularis (strain DAOM 197198w)</name>
    <name type="common">Glomus intraradices</name>
    <dbReference type="NCBI Taxonomy" id="1432141"/>
    <lineage>
        <taxon>Eukaryota</taxon>
        <taxon>Fungi</taxon>
        <taxon>Fungi incertae sedis</taxon>
        <taxon>Mucoromycota</taxon>
        <taxon>Glomeromycotina</taxon>
        <taxon>Glomeromycetes</taxon>
        <taxon>Glomerales</taxon>
        <taxon>Glomeraceae</taxon>
        <taxon>Rhizophagus</taxon>
    </lineage>
</organism>
<feature type="transmembrane region" description="Helical" evidence="5">
    <location>
        <begin position="282"/>
        <end position="301"/>
    </location>
</feature>
<dbReference type="PANTHER" id="PTHR23112">
    <property type="entry name" value="G PROTEIN-COUPLED RECEPTOR 157-RELATED"/>
    <property type="match status" value="1"/>
</dbReference>
<feature type="transmembrane region" description="Helical" evidence="5">
    <location>
        <begin position="31"/>
        <end position="57"/>
    </location>
</feature>
<keyword evidence="4 5" id="KW-0472">Membrane</keyword>
<feature type="transmembrane region" description="Helical" evidence="5">
    <location>
        <begin position="6"/>
        <end position="24"/>
    </location>
</feature>
<dbReference type="EMBL" id="JEMT01014807">
    <property type="protein sequence ID" value="EXX73207.1"/>
    <property type="molecule type" value="Genomic_DNA"/>
</dbReference>
<dbReference type="GO" id="GO:0007189">
    <property type="term" value="P:adenylate cyclase-activating G protein-coupled receptor signaling pathway"/>
    <property type="evidence" value="ECO:0007669"/>
    <property type="project" value="TreeGrafter"/>
</dbReference>
<protein>
    <recommendedName>
        <fullName evidence="8">G-protein coupled receptors family 1 profile domain-containing protein</fullName>
    </recommendedName>
</protein>
<feature type="transmembrane region" description="Helical" evidence="5">
    <location>
        <begin position="111"/>
        <end position="129"/>
    </location>
</feature>
<evidence type="ECO:0000256" key="4">
    <source>
        <dbReference type="ARBA" id="ARBA00023136"/>
    </source>
</evidence>
<feature type="transmembrane region" description="Helical" evidence="5">
    <location>
        <begin position="155"/>
        <end position="177"/>
    </location>
</feature>
<gene>
    <name evidence="6" type="ORF">RirG_062190</name>
</gene>
<evidence type="ECO:0000256" key="3">
    <source>
        <dbReference type="ARBA" id="ARBA00022989"/>
    </source>
</evidence>
<keyword evidence="3 5" id="KW-1133">Transmembrane helix</keyword>
<keyword evidence="7" id="KW-1185">Reference proteome</keyword>
<dbReference type="Pfam" id="PF05462">
    <property type="entry name" value="Dicty_CAR"/>
    <property type="match status" value="1"/>
</dbReference>
<comment type="subcellular location">
    <subcellularLocation>
        <location evidence="1">Membrane</location>
        <topology evidence="1">Multi-pass membrane protein</topology>
    </subcellularLocation>
</comment>
<proteinExistence type="predicted"/>
<reference evidence="6 7" key="1">
    <citation type="submission" date="2014-02" db="EMBL/GenBank/DDBJ databases">
        <title>Single nucleus genome sequencing reveals high similarity among nuclei of an endomycorrhizal fungus.</title>
        <authorList>
            <person name="Lin K."/>
            <person name="Geurts R."/>
            <person name="Zhang Z."/>
            <person name="Limpens E."/>
            <person name="Saunders D.G."/>
            <person name="Mu D."/>
            <person name="Pang E."/>
            <person name="Cao H."/>
            <person name="Cha H."/>
            <person name="Lin T."/>
            <person name="Zhou Q."/>
            <person name="Shang Y."/>
            <person name="Li Y."/>
            <person name="Ivanov S."/>
            <person name="Sharma T."/>
            <person name="Velzen R.V."/>
            <person name="Ruijter N.D."/>
            <person name="Aanen D.K."/>
            <person name="Win J."/>
            <person name="Kamoun S."/>
            <person name="Bisseling T."/>
            <person name="Huang S."/>
        </authorList>
    </citation>
    <scope>NUCLEOTIDE SEQUENCE [LARGE SCALE GENOMIC DNA]</scope>
    <source>
        <strain evidence="7">DAOM197198w</strain>
    </source>
</reference>
<dbReference type="GO" id="GO:0005886">
    <property type="term" value="C:plasma membrane"/>
    <property type="evidence" value="ECO:0007669"/>
    <property type="project" value="TreeGrafter"/>
</dbReference>
<dbReference type="Gene3D" id="1.20.1070.10">
    <property type="entry name" value="Rhodopsin 7-helix transmembrane proteins"/>
    <property type="match status" value="1"/>
</dbReference>
<accession>A0A015JUG3</accession>
<evidence type="ECO:0000256" key="1">
    <source>
        <dbReference type="ARBA" id="ARBA00004141"/>
    </source>
</evidence>
<comment type="caution">
    <text evidence="6">The sequence shown here is derived from an EMBL/GenBank/DDBJ whole genome shotgun (WGS) entry which is preliminary data.</text>
</comment>
<keyword evidence="2 5" id="KW-0812">Transmembrane</keyword>
<evidence type="ECO:0000313" key="7">
    <source>
        <dbReference type="Proteomes" id="UP000022910"/>
    </source>
</evidence>
<dbReference type="HOGENOM" id="CLU_987465_0_0_1"/>
<feature type="transmembrane region" description="Helical" evidence="5">
    <location>
        <begin position="69"/>
        <end position="91"/>
    </location>
</feature>
<feature type="transmembrane region" description="Helical" evidence="5">
    <location>
        <begin position="240"/>
        <end position="267"/>
    </location>
</feature>
<name>A0A015JUG3_RHIIW</name>
<evidence type="ECO:0000313" key="6">
    <source>
        <dbReference type="EMBL" id="EXX73207.1"/>
    </source>
</evidence>
<dbReference type="Proteomes" id="UP000022910">
    <property type="component" value="Unassembled WGS sequence"/>
</dbReference>
<sequence length="305" mass="34063">MADLIIIVYIIIFISIICSSYVAIKLFKNKINYLIGILSVATALIELVVLSSVIWINDFEKLVPREFCIFQGIALQYCAYLQIISALCFSIHLYQLLVRQKEGNSQTLHKAYIFAIVIIPIIMTIIVSIESIQHDAIQPFKIACDIKNPQWVKLIGYPGFNLIGTIIGAYFSIRAVFKVFRHLDQFKSQMTDTSKIAANKSKPTGDVNEGGVTNEIAEETGVKKDFIRKIRKSYNMTKAAAIRMVLFSFGLTLINTLASVHTVLLFIKGGEDKTTGLRTADFAVAFTGIIIYVIFGLPSLFRKGS</sequence>
<evidence type="ECO:0008006" key="8">
    <source>
        <dbReference type="Google" id="ProtNLM"/>
    </source>
</evidence>
<dbReference type="OrthoDB" id="3256745at2759"/>
<dbReference type="PANTHER" id="PTHR23112:SF0">
    <property type="entry name" value="TRANSMEMBRANE PROTEIN 116"/>
    <property type="match status" value="1"/>
</dbReference>
<dbReference type="AlphaFoldDB" id="A0A015JUG3"/>